<feature type="compositionally biased region" description="Polar residues" evidence="7">
    <location>
        <begin position="161"/>
        <end position="170"/>
    </location>
</feature>
<dbReference type="SUPFAM" id="SSF49764">
    <property type="entry name" value="HSP20-like chaperones"/>
    <property type="match status" value="1"/>
</dbReference>
<feature type="region of interest" description="Disordered" evidence="7">
    <location>
        <begin position="124"/>
        <end position="174"/>
    </location>
</feature>
<dbReference type="GO" id="GO:0006950">
    <property type="term" value="P:response to stress"/>
    <property type="evidence" value="ECO:0007669"/>
    <property type="project" value="UniProtKB-ARBA"/>
</dbReference>
<dbReference type="OrthoDB" id="1898560at2759"/>
<dbReference type="SMART" id="SM00028">
    <property type="entry name" value="TPR"/>
    <property type="match status" value="3"/>
</dbReference>
<dbReference type="InterPro" id="IPR008978">
    <property type="entry name" value="HSP20-like_chaperone"/>
</dbReference>
<evidence type="ECO:0000256" key="3">
    <source>
        <dbReference type="ARBA" id="ARBA00022803"/>
    </source>
</evidence>
<dbReference type="FunFam" id="1.25.40.10:FF:000778">
    <property type="entry name" value="Protein SGT1 homolog"/>
    <property type="match status" value="1"/>
</dbReference>
<dbReference type="PROSITE" id="PS50005">
    <property type="entry name" value="TPR"/>
    <property type="match status" value="2"/>
</dbReference>
<evidence type="ECO:0000256" key="6">
    <source>
        <dbReference type="PROSITE-ProRule" id="PRU00339"/>
    </source>
</evidence>
<dbReference type="InterPro" id="IPR007699">
    <property type="entry name" value="SGS_dom"/>
</dbReference>
<dbReference type="Gramene" id="Psat2g183880.1">
    <property type="protein sequence ID" value="Psat2g183880.1.cds"/>
    <property type="gene ID" value="Psat2g183880"/>
</dbReference>
<keyword evidence="3 6" id="KW-0802">TPR repeat</keyword>
<dbReference type="SUPFAM" id="SSF48452">
    <property type="entry name" value="TPR-like"/>
    <property type="match status" value="1"/>
</dbReference>
<evidence type="ECO:0000313" key="11">
    <source>
        <dbReference type="Proteomes" id="UP001058974"/>
    </source>
</evidence>
<keyword evidence="11" id="KW-1185">Reference proteome</keyword>
<dbReference type="Gene3D" id="1.25.40.10">
    <property type="entry name" value="Tetratricopeptide repeat domain"/>
    <property type="match status" value="1"/>
</dbReference>
<gene>
    <name evidence="10" type="ORF">KIW84_025385</name>
</gene>
<comment type="similarity">
    <text evidence="1">Belongs to the SGT1 family.</text>
</comment>
<dbReference type="InterPro" id="IPR044563">
    <property type="entry name" value="Sgt1-like"/>
</dbReference>
<feature type="domain" description="SGS" evidence="8">
    <location>
        <begin position="284"/>
        <end position="375"/>
    </location>
</feature>
<feature type="domain" description="CS" evidence="9">
    <location>
        <begin position="174"/>
        <end position="263"/>
    </location>
</feature>
<proteinExistence type="inferred from homology"/>
<dbReference type="AlphaFoldDB" id="A0A9D5BD51"/>
<accession>A0A9D5BD51</accession>
<dbReference type="InterPro" id="IPR019734">
    <property type="entry name" value="TPR_rpt"/>
</dbReference>
<evidence type="ECO:0000313" key="10">
    <source>
        <dbReference type="EMBL" id="KAI5440000.1"/>
    </source>
</evidence>
<dbReference type="Gramene" id="PSAT_LOCUS7640_t1">
    <property type="protein sequence ID" value="CAL5187385.1"/>
    <property type="gene ID" value="PSAT_LOCUS7640"/>
</dbReference>
<dbReference type="PANTHER" id="PTHR45862">
    <property type="entry name" value="PROTEIN SGT1 HOMOLOG"/>
    <property type="match status" value="1"/>
</dbReference>
<dbReference type="Pfam" id="PF05002">
    <property type="entry name" value="SGS"/>
    <property type="match status" value="1"/>
</dbReference>
<sequence>MAKELENKAKEAFFDDDFSLAVDLYSQAIELDPANANLFADRAQAHIKLNAFTEAVSDANKAIQLNPTLSKAYIRKGTACINLEEYHTAKVALEKGASIAPADSRFTNLIQQCERYIAEESDSLTGILPTNGPKTSVPSVDDTHICDKGDGTGASKEPQRDSTTSETSEAAQVRPKYRHEYYQKPEEVVVTIFAKGIPADNVVVDFGEQILSVTINVPGQHAYLYQPRLFGKIIPAKSKVLVLSTKIEVRLAKAEAINWTSLEYCKDVVPQKISVPTIQSERPTYPSSKSRTKDWDKLEAEVKKEEKEEKLDGDAALNKLFRDIYQNADEDMRRAMSKSFLESNGTVLSTDWKEVGSKKVEGSPPEGMEVKKWEY</sequence>
<keyword evidence="2" id="KW-0677">Repeat</keyword>
<feature type="repeat" description="TPR" evidence="6">
    <location>
        <begin position="2"/>
        <end position="35"/>
    </location>
</feature>
<dbReference type="Pfam" id="PF04969">
    <property type="entry name" value="CS"/>
    <property type="match status" value="1"/>
</dbReference>
<name>A0A9D5BD51_PEA</name>
<dbReference type="Pfam" id="PF13181">
    <property type="entry name" value="TPR_8"/>
    <property type="match status" value="2"/>
</dbReference>
<evidence type="ECO:0000256" key="2">
    <source>
        <dbReference type="ARBA" id="ARBA00022737"/>
    </source>
</evidence>
<dbReference type="PROSITE" id="PS51203">
    <property type="entry name" value="CS"/>
    <property type="match status" value="1"/>
</dbReference>
<dbReference type="GO" id="GO:0051087">
    <property type="term" value="F:protein-folding chaperone binding"/>
    <property type="evidence" value="ECO:0007669"/>
    <property type="project" value="InterPro"/>
</dbReference>
<evidence type="ECO:0000256" key="7">
    <source>
        <dbReference type="SAM" id="MobiDB-lite"/>
    </source>
</evidence>
<evidence type="ECO:0000259" key="8">
    <source>
        <dbReference type="PROSITE" id="PS51048"/>
    </source>
</evidence>
<reference evidence="10 11" key="1">
    <citation type="journal article" date="2022" name="Nat. Genet.">
        <title>Improved pea reference genome and pan-genome highlight genomic features and evolutionary characteristics.</title>
        <authorList>
            <person name="Yang T."/>
            <person name="Liu R."/>
            <person name="Luo Y."/>
            <person name="Hu S."/>
            <person name="Wang D."/>
            <person name="Wang C."/>
            <person name="Pandey M.K."/>
            <person name="Ge S."/>
            <person name="Xu Q."/>
            <person name="Li N."/>
            <person name="Li G."/>
            <person name="Huang Y."/>
            <person name="Saxena R.K."/>
            <person name="Ji Y."/>
            <person name="Li M."/>
            <person name="Yan X."/>
            <person name="He Y."/>
            <person name="Liu Y."/>
            <person name="Wang X."/>
            <person name="Xiang C."/>
            <person name="Varshney R.K."/>
            <person name="Ding H."/>
            <person name="Gao S."/>
            <person name="Zong X."/>
        </authorList>
    </citation>
    <scope>NUCLEOTIDE SEQUENCE [LARGE SCALE GENOMIC DNA]</scope>
    <source>
        <strain evidence="10 11">cv. Zhongwan 6</strain>
    </source>
</reference>
<dbReference type="InterPro" id="IPR011990">
    <property type="entry name" value="TPR-like_helical_dom_sf"/>
</dbReference>
<feature type="region of interest" description="Disordered" evidence="7">
    <location>
        <begin position="355"/>
        <end position="375"/>
    </location>
</feature>
<dbReference type="FunFam" id="2.60.40.790:FF:000041">
    <property type="entry name" value="Protein SGT1 homolog A"/>
    <property type="match status" value="1"/>
</dbReference>
<dbReference type="EMBL" id="JAMSHJ010000002">
    <property type="protein sequence ID" value="KAI5440000.1"/>
    <property type="molecule type" value="Genomic_DNA"/>
</dbReference>
<dbReference type="InterPro" id="IPR007052">
    <property type="entry name" value="CS_dom"/>
</dbReference>
<dbReference type="CDD" id="cd06466">
    <property type="entry name" value="p23_CS_SGT1_like"/>
    <property type="match status" value="1"/>
</dbReference>
<evidence type="ECO:0000256" key="4">
    <source>
        <dbReference type="ARBA" id="ARBA00069423"/>
    </source>
</evidence>
<evidence type="ECO:0000256" key="5">
    <source>
        <dbReference type="ARBA" id="ARBA00075471"/>
    </source>
</evidence>
<dbReference type="PROSITE" id="PS51048">
    <property type="entry name" value="SGS"/>
    <property type="match status" value="1"/>
</dbReference>
<feature type="compositionally biased region" description="Basic and acidic residues" evidence="7">
    <location>
        <begin position="141"/>
        <end position="150"/>
    </location>
</feature>
<feature type="repeat" description="TPR" evidence="6">
    <location>
        <begin position="36"/>
        <end position="69"/>
    </location>
</feature>
<evidence type="ECO:0000256" key="1">
    <source>
        <dbReference type="ARBA" id="ARBA00008509"/>
    </source>
</evidence>
<evidence type="ECO:0000259" key="9">
    <source>
        <dbReference type="PROSITE" id="PS51203"/>
    </source>
</evidence>
<comment type="caution">
    <text evidence="10">The sequence shown here is derived from an EMBL/GenBank/DDBJ whole genome shotgun (WGS) entry which is preliminary data.</text>
</comment>
<organism evidence="10 11">
    <name type="scientific">Pisum sativum</name>
    <name type="common">Garden pea</name>
    <name type="synonym">Lathyrus oleraceus</name>
    <dbReference type="NCBI Taxonomy" id="3888"/>
    <lineage>
        <taxon>Eukaryota</taxon>
        <taxon>Viridiplantae</taxon>
        <taxon>Streptophyta</taxon>
        <taxon>Embryophyta</taxon>
        <taxon>Tracheophyta</taxon>
        <taxon>Spermatophyta</taxon>
        <taxon>Magnoliopsida</taxon>
        <taxon>eudicotyledons</taxon>
        <taxon>Gunneridae</taxon>
        <taxon>Pentapetalae</taxon>
        <taxon>rosids</taxon>
        <taxon>fabids</taxon>
        <taxon>Fabales</taxon>
        <taxon>Fabaceae</taxon>
        <taxon>Papilionoideae</taxon>
        <taxon>50 kb inversion clade</taxon>
        <taxon>NPAAA clade</taxon>
        <taxon>Hologalegina</taxon>
        <taxon>IRL clade</taxon>
        <taxon>Fabeae</taxon>
        <taxon>Lathyrus</taxon>
    </lineage>
</organism>
<protein>
    <recommendedName>
        <fullName evidence="4">Protein SGT1 homolog</fullName>
    </recommendedName>
    <alternativeName>
        <fullName evidence="5">Suppressor of G2 allele of SKP1 homolog</fullName>
    </alternativeName>
</protein>
<dbReference type="Proteomes" id="UP001058974">
    <property type="component" value="Chromosome 2"/>
</dbReference>
<dbReference type="Gramene" id="Psat02G0538500-T1">
    <property type="protein sequence ID" value="KAI5440000.1"/>
    <property type="gene ID" value="KIW84_025385"/>
</dbReference>
<dbReference type="Gene3D" id="2.60.40.790">
    <property type="match status" value="1"/>
</dbReference>